<accession>A0ABQ9FDK9</accession>
<organism evidence="2 3">
    <name type="scientific">Tegillarca granosa</name>
    <name type="common">Malaysian cockle</name>
    <name type="synonym">Anadara granosa</name>
    <dbReference type="NCBI Taxonomy" id="220873"/>
    <lineage>
        <taxon>Eukaryota</taxon>
        <taxon>Metazoa</taxon>
        <taxon>Spiralia</taxon>
        <taxon>Lophotrochozoa</taxon>
        <taxon>Mollusca</taxon>
        <taxon>Bivalvia</taxon>
        <taxon>Autobranchia</taxon>
        <taxon>Pteriomorphia</taxon>
        <taxon>Arcoida</taxon>
        <taxon>Arcoidea</taxon>
        <taxon>Arcidae</taxon>
        <taxon>Tegillarca</taxon>
    </lineage>
</organism>
<protein>
    <recommendedName>
        <fullName evidence="4">Apolipoprotein L3</fullName>
    </recommendedName>
</protein>
<comment type="caution">
    <text evidence="2">The sequence shown here is derived from an EMBL/GenBank/DDBJ whole genome shotgun (WGS) entry which is preliminary data.</text>
</comment>
<proteinExistence type="inferred from homology"/>
<evidence type="ECO:0000313" key="2">
    <source>
        <dbReference type="EMBL" id="KAJ8314306.1"/>
    </source>
</evidence>
<dbReference type="EMBL" id="JARBDR010000342">
    <property type="protein sequence ID" value="KAJ8314306.1"/>
    <property type="molecule type" value="Genomic_DNA"/>
</dbReference>
<comment type="similarity">
    <text evidence="1">Belongs to the apolipoprotein L family.</text>
</comment>
<dbReference type="PANTHER" id="PTHR14096">
    <property type="entry name" value="APOLIPOPROTEIN L"/>
    <property type="match status" value="1"/>
</dbReference>
<name>A0ABQ9FDK9_TEGGR</name>
<dbReference type="Proteomes" id="UP001217089">
    <property type="component" value="Unassembled WGS sequence"/>
</dbReference>
<sequence>MLGIDYGNRTVGNSRKEVLRNIQATMKNLITEVECQLQPAIWLDKSFNPEYPNHCKNKHSVCGEEIFIYDDRFYFSETPECEIITKIVYKTGDTLLQKYQNNLKQEVLFNQFQNFRNFFELMWKPQRQKSINCLADLSEHLQNLNDKFQLGMICYSCAGIAGDIMSIIGLIGAPFTVGISLGLTVGGVVLGAISRSANIVHALINNALTQTKCVDTLAVLEKDLILTRNLLNMLEELTGSGYLHNIRKNTDSFIETDLSFSSVAKTTHILRNITAISDVEEEPITFKSILHNIKSTMTGDATPTVSTGLSIILGLLPGIGTVYNAYNIVNSSRSLYLNKSDQVVLEVQDEIIKLADEIYDVSDIIDGMEKTVPYSK</sequence>
<dbReference type="InterPro" id="IPR008405">
    <property type="entry name" value="ApoL"/>
</dbReference>
<keyword evidence="3" id="KW-1185">Reference proteome</keyword>
<dbReference type="Pfam" id="PF05461">
    <property type="entry name" value="ApoL"/>
    <property type="match status" value="1"/>
</dbReference>
<evidence type="ECO:0008006" key="4">
    <source>
        <dbReference type="Google" id="ProtNLM"/>
    </source>
</evidence>
<gene>
    <name evidence="2" type="ORF">KUTeg_008867</name>
</gene>
<reference evidence="2 3" key="1">
    <citation type="submission" date="2022-12" db="EMBL/GenBank/DDBJ databases">
        <title>Chromosome-level genome of Tegillarca granosa.</title>
        <authorList>
            <person name="Kim J."/>
        </authorList>
    </citation>
    <scope>NUCLEOTIDE SEQUENCE [LARGE SCALE GENOMIC DNA]</scope>
    <source>
        <strain evidence="2">Teg-2019</strain>
        <tissue evidence="2">Adductor muscle</tissue>
    </source>
</reference>
<evidence type="ECO:0000256" key="1">
    <source>
        <dbReference type="ARBA" id="ARBA00010090"/>
    </source>
</evidence>
<evidence type="ECO:0000313" key="3">
    <source>
        <dbReference type="Proteomes" id="UP001217089"/>
    </source>
</evidence>
<dbReference type="PANTHER" id="PTHR14096:SF28">
    <property type="entry name" value="APOLIPOPROTEIN L, 1-RELATED"/>
    <property type="match status" value="1"/>
</dbReference>